<evidence type="ECO:0000256" key="3">
    <source>
        <dbReference type="SAM" id="SignalP"/>
    </source>
</evidence>
<protein>
    <submittedName>
        <fullName evidence="5">ZP domain-containing protein</fullName>
    </submittedName>
</protein>
<keyword evidence="3" id="KW-0732">Signal</keyword>
<reference evidence="5" key="1">
    <citation type="submission" date="2023-11" db="UniProtKB">
        <authorList>
            <consortium name="WormBaseParasite"/>
        </authorList>
    </citation>
    <scope>IDENTIFICATION</scope>
</reference>
<keyword evidence="2" id="KW-0472">Membrane</keyword>
<sequence length="786" mass="85974">MAFLLLAAMHFGLVITEPSMKPSSISSVTVWPKTLFPVELGQTVTWVFSPIGGADYDVNSALSFDIGGQRAYRVQKDKCGGPLEKYFSCIYKPQNEISVTFTADESHYGQLLQVFYYKDMYSLWLADTPAIFTETIQLIKQPTFVKMSMELKEPSRYIHNVPTNLRLDPPIFLTGSNVRIDCSTDGSLPPAPISFSIECPLPPTAVVEHDRVTQAKQNLAYEVFYAAYGFRSPPTLAELAPYVARKNADQLLRLGHVSSSKDNLTLTARLTINEKAHDCHVVCRLGGKETRRILTVYYPTTISYLLPRPREGFIYVGSEITCYADGHPPPMLSLRLAQPLRPPNPLTVEEIDALRQGGRLPPLIEDDPITRELTLTNAGLDIVPQQIVPSPPGTESKDSSSVASSGTLHQVPMGPDNKWLNGNGKEPYERAHRVPGLGLSTVERHRQLGLRPDEYSIQGATFYLAPNATPGVELLLSCTARNVLPGDTTFLGLNGTITRTRFVVAVLSPTSWAVALGICFCVLLILLIIFGVMLLQKRHQNQAARNSRSTSNGAKKPKNYSKDMIAKFISLISFQKQPDGGALLRQGNAVNSSVTGVSGVYPTTTLTGAGLPNNIYKDVPDYTYDLVYAQSPNEMSSSTVPNVNELQYMELSFDHVRPGRNASVNSRKGRIGTSLGGGNGVASSSMTLFGTSTQPAPHSRPIVASVPQGLDIVGDGLGDNRSSIHPRDGYSSAFADPTHRDESSHYTEIVGFMQPKAHASQLVLQQQHEATQALLAMQQNKPRVFV</sequence>
<dbReference type="WBParaSite" id="SMTH1_105020.2">
    <property type="protein sequence ID" value="SMTH1_105020.2"/>
    <property type="gene ID" value="SMTH1_105020"/>
</dbReference>
<evidence type="ECO:0000313" key="4">
    <source>
        <dbReference type="Proteomes" id="UP000050791"/>
    </source>
</evidence>
<feature type="signal peptide" evidence="3">
    <location>
        <begin position="1"/>
        <end position="16"/>
    </location>
</feature>
<feature type="compositionally biased region" description="Polar residues" evidence="1">
    <location>
        <begin position="399"/>
        <end position="408"/>
    </location>
</feature>
<feature type="chain" id="PRO_5041674522" evidence="3">
    <location>
        <begin position="17"/>
        <end position="786"/>
    </location>
</feature>
<dbReference type="AlphaFoldDB" id="A0AA85ASX4"/>
<evidence type="ECO:0000256" key="1">
    <source>
        <dbReference type="SAM" id="MobiDB-lite"/>
    </source>
</evidence>
<evidence type="ECO:0000313" key="5">
    <source>
        <dbReference type="WBParaSite" id="SMTH1_105020.2"/>
    </source>
</evidence>
<feature type="region of interest" description="Disordered" evidence="1">
    <location>
        <begin position="384"/>
        <end position="427"/>
    </location>
</feature>
<accession>A0AA85ASX4</accession>
<dbReference type="Proteomes" id="UP000050791">
    <property type="component" value="Unassembled WGS sequence"/>
</dbReference>
<name>A0AA85ASX4_9TREM</name>
<evidence type="ECO:0000256" key="2">
    <source>
        <dbReference type="SAM" id="Phobius"/>
    </source>
</evidence>
<proteinExistence type="predicted"/>
<keyword evidence="2" id="KW-0812">Transmembrane</keyword>
<organism evidence="4 5">
    <name type="scientific">Schistosoma mattheei</name>
    <dbReference type="NCBI Taxonomy" id="31246"/>
    <lineage>
        <taxon>Eukaryota</taxon>
        <taxon>Metazoa</taxon>
        <taxon>Spiralia</taxon>
        <taxon>Lophotrochozoa</taxon>
        <taxon>Platyhelminthes</taxon>
        <taxon>Trematoda</taxon>
        <taxon>Digenea</taxon>
        <taxon>Strigeidida</taxon>
        <taxon>Schistosomatoidea</taxon>
        <taxon>Schistosomatidae</taxon>
        <taxon>Schistosoma</taxon>
    </lineage>
</organism>
<keyword evidence="2" id="KW-1133">Transmembrane helix</keyword>
<feature type="transmembrane region" description="Helical" evidence="2">
    <location>
        <begin position="512"/>
        <end position="535"/>
    </location>
</feature>